<accession>A0ABN1J2B1</accession>
<evidence type="ECO:0000313" key="2">
    <source>
        <dbReference type="EMBL" id="GAA0726619.1"/>
    </source>
</evidence>
<comment type="caution">
    <text evidence="2">The sequence shown here is derived from an EMBL/GenBank/DDBJ whole genome shotgun (WGS) entry which is preliminary data.</text>
</comment>
<name>A0ABN1J2B1_9FLAO</name>
<proteinExistence type="predicted"/>
<evidence type="ECO:0000259" key="1">
    <source>
        <dbReference type="Pfam" id="PF08239"/>
    </source>
</evidence>
<dbReference type="Gene3D" id="2.30.30.40">
    <property type="entry name" value="SH3 Domains"/>
    <property type="match status" value="1"/>
</dbReference>
<organism evidence="2 3">
    <name type="scientific">Aquimarina litoralis</name>
    <dbReference type="NCBI Taxonomy" id="584605"/>
    <lineage>
        <taxon>Bacteria</taxon>
        <taxon>Pseudomonadati</taxon>
        <taxon>Bacteroidota</taxon>
        <taxon>Flavobacteriia</taxon>
        <taxon>Flavobacteriales</taxon>
        <taxon>Flavobacteriaceae</taxon>
        <taxon>Aquimarina</taxon>
    </lineage>
</organism>
<dbReference type="EMBL" id="BAAAGE010000003">
    <property type="protein sequence ID" value="GAA0726619.1"/>
    <property type="molecule type" value="Genomic_DNA"/>
</dbReference>
<evidence type="ECO:0000313" key="3">
    <source>
        <dbReference type="Proteomes" id="UP001501758"/>
    </source>
</evidence>
<gene>
    <name evidence="2" type="ORF">GCM10009430_33790</name>
</gene>
<protein>
    <recommendedName>
        <fullName evidence="1">SH3b domain-containing protein</fullName>
    </recommendedName>
</protein>
<keyword evidence="3" id="KW-1185">Reference proteome</keyword>
<dbReference type="InterPro" id="IPR003646">
    <property type="entry name" value="SH3-like_bac-type"/>
</dbReference>
<sequence>MFSANILLGQETLLIEGKGIWVRETPKTGKVVMKLNEGDVCVVLQKSDAQVIRGRRDFWYYIDFNGKKGWVFGSQTSIKQKASVHNFQPFLKYFLEISFFNKDINNLIKDKSPKVTQFVKKEIGVHRLFNPGSTCVLDSFESYIPLFLPIGPLTLFENQPPKDGFCDNSKEADGVYYSKIDEFPTFYDMGKDTAGQIDIPKKYHDSEKIKVDILKDKSIIKTMYFITADDNWWLVLMDDCDCSA</sequence>
<dbReference type="Pfam" id="PF08239">
    <property type="entry name" value="SH3_3"/>
    <property type="match status" value="1"/>
</dbReference>
<feature type="domain" description="SH3b" evidence="1">
    <location>
        <begin position="22"/>
        <end position="74"/>
    </location>
</feature>
<reference evidence="2 3" key="1">
    <citation type="journal article" date="2019" name="Int. J. Syst. Evol. Microbiol.">
        <title>The Global Catalogue of Microorganisms (GCM) 10K type strain sequencing project: providing services to taxonomists for standard genome sequencing and annotation.</title>
        <authorList>
            <consortium name="The Broad Institute Genomics Platform"/>
            <consortium name="The Broad Institute Genome Sequencing Center for Infectious Disease"/>
            <person name="Wu L."/>
            <person name="Ma J."/>
        </authorList>
    </citation>
    <scope>NUCLEOTIDE SEQUENCE [LARGE SCALE GENOMIC DNA]</scope>
    <source>
        <strain evidence="2 3">JCM 15974</strain>
    </source>
</reference>
<dbReference type="Proteomes" id="UP001501758">
    <property type="component" value="Unassembled WGS sequence"/>
</dbReference>